<dbReference type="InterPro" id="IPR013766">
    <property type="entry name" value="Thioredoxin_domain"/>
</dbReference>
<keyword evidence="3" id="KW-1015">Disulfide bond</keyword>
<dbReference type="Gene3D" id="3.40.30.10">
    <property type="entry name" value="Glutaredoxin"/>
    <property type="match status" value="1"/>
</dbReference>
<dbReference type="CDD" id="cd02966">
    <property type="entry name" value="TlpA_like_family"/>
    <property type="match status" value="1"/>
</dbReference>
<keyword evidence="8" id="KW-1185">Reference proteome</keyword>
<dbReference type="PROSITE" id="PS00194">
    <property type="entry name" value="THIOREDOXIN_1"/>
    <property type="match status" value="1"/>
</dbReference>
<dbReference type="Pfam" id="PF08534">
    <property type="entry name" value="Redoxin"/>
    <property type="match status" value="1"/>
</dbReference>
<dbReference type="EMBL" id="JAGTUF010000005">
    <property type="protein sequence ID" value="MBR9971656.1"/>
    <property type="molecule type" value="Genomic_DNA"/>
</dbReference>
<evidence type="ECO:0000259" key="6">
    <source>
        <dbReference type="PROSITE" id="PS51352"/>
    </source>
</evidence>
<dbReference type="Proteomes" id="UP000680714">
    <property type="component" value="Unassembled WGS sequence"/>
</dbReference>
<evidence type="ECO:0000313" key="8">
    <source>
        <dbReference type="Proteomes" id="UP000680714"/>
    </source>
</evidence>
<dbReference type="InterPro" id="IPR036249">
    <property type="entry name" value="Thioredoxin-like_sf"/>
</dbReference>
<dbReference type="RefSeq" id="WP_211547636.1">
    <property type="nucleotide sequence ID" value="NZ_JAGTUF010000005.1"/>
</dbReference>
<reference evidence="7 8" key="1">
    <citation type="submission" date="2021-04" db="EMBL/GenBank/DDBJ databases">
        <title>Magnetospirillum sulfuroxidans sp. nov., a facultative chemolithoautotrophic sulfur-oxidizing alphaproteobacterium isolated from freshwater sediment and proposals for Paramagetospirillum gen. nov., and Magnetospirillaceae fam. nov.</title>
        <authorList>
            <person name="Koziaeva V."/>
            <person name="Geelhoed J.S."/>
            <person name="Sorokin D.Y."/>
            <person name="Grouzdev D.S."/>
        </authorList>
    </citation>
    <scope>NUCLEOTIDE SEQUENCE [LARGE SCALE GENOMIC DNA]</scope>
    <source>
        <strain evidence="7 8">J10</strain>
    </source>
</reference>
<evidence type="ECO:0000256" key="1">
    <source>
        <dbReference type="ARBA" id="ARBA00004196"/>
    </source>
</evidence>
<dbReference type="SUPFAM" id="SSF52833">
    <property type="entry name" value="Thioredoxin-like"/>
    <property type="match status" value="1"/>
</dbReference>
<dbReference type="InterPro" id="IPR013740">
    <property type="entry name" value="Redoxin"/>
</dbReference>
<proteinExistence type="predicted"/>
<evidence type="ECO:0000256" key="4">
    <source>
        <dbReference type="ARBA" id="ARBA00023284"/>
    </source>
</evidence>
<accession>A0ABS5IBK3</accession>
<dbReference type="PANTHER" id="PTHR42852:SF6">
    <property type="entry name" value="THIOL:DISULFIDE INTERCHANGE PROTEIN DSBE"/>
    <property type="match status" value="1"/>
</dbReference>
<dbReference type="PROSITE" id="PS51352">
    <property type="entry name" value="THIOREDOXIN_2"/>
    <property type="match status" value="1"/>
</dbReference>
<feature type="domain" description="Thioredoxin" evidence="6">
    <location>
        <begin position="32"/>
        <end position="174"/>
    </location>
</feature>
<sequence length="193" mass="20508">MLDRRSFIAAALASALPWPAVAGKVAQGLFIAETPKPLTNVDIRDNQGQPAGIESWRGKPALVNLWASWCLPCVAELPALDRLKPIIEAEGLRVIALCLDRSGAVGAVNSYARLGIRNLAVHVDHQRQAGEAFGVAVLPTTLLLNEKAEEVARFVGGAAWDGPESLTLLRALIAGKKLETAMSPPLVRPTANP</sequence>
<organism evidence="7 8">
    <name type="scientific">Magnetospirillum sulfuroxidans</name>
    <dbReference type="NCBI Taxonomy" id="611300"/>
    <lineage>
        <taxon>Bacteria</taxon>
        <taxon>Pseudomonadati</taxon>
        <taxon>Pseudomonadota</taxon>
        <taxon>Alphaproteobacteria</taxon>
        <taxon>Rhodospirillales</taxon>
        <taxon>Rhodospirillaceae</taxon>
        <taxon>Magnetospirillum</taxon>
    </lineage>
</organism>
<keyword evidence="2" id="KW-0201">Cytochrome c-type biogenesis</keyword>
<dbReference type="InterPro" id="IPR050553">
    <property type="entry name" value="Thioredoxin_ResA/DsbE_sf"/>
</dbReference>
<dbReference type="InterPro" id="IPR017937">
    <property type="entry name" value="Thioredoxin_CS"/>
</dbReference>
<evidence type="ECO:0000313" key="7">
    <source>
        <dbReference type="EMBL" id="MBR9971656.1"/>
    </source>
</evidence>
<gene>
    <name evidence="7" type="ORF">KEC16_08010</name>
</gene>
<comment type="caution">
    <text evidence="7">The sequence shown here is derived from an EMBL/GenBank/DDBJ whole genome shotgun (WGS) entry which is preliminary data.</text>
</comment>
<comment type="subcellular location">
    <subcellularLocation>
        <location evidence="1">Cell envelope</location>
    </subcellularLocation>
</comment>
<evidence type="ECO:0000256" key="5">
    <source>
        <dbReference type="SAM" id="SignalP"/>
    </source>
</evidence>
<keyword evidence="5" id="KW-0732">Signal</keyword>
<evidence type="ECO:0000256" key="2">
    <source>
        <dbReference type="ARBA" id="ARBA00022748"/>
    </source>
</evidence>
<dbReference type="PANTHER" id="PTHR42852">
    <property type="entry name" value="THIOL:DISULFIDE INTERCHANGE PROTEIN DSBE"/>
    <property type="match status" value="1"/>
</dbReference>
<protein>
    <submittedName>
        <fullName evidence="7">TlpA family protein disulfide reductase</fullName>
    </submittedName>
</protein>
<feature type="signal peptide" evidence="5">
    <location>
        <begin position="1"/>
        <end position="22"/>
    </location>
</feature>
<keyword evidence="4" id="KW-0676">Redox-active center</keyword>
<evidence type="ECO:0000256" key="3">
    <source>
        <dbReference type="ARBA" id="ARBA00023157"/>
    </source>
</evidence>
<name>A0ABS5IBK3_9PROT</name>
<feature type="chain" id="PRO_5047369104" evidence="5">
    <location>
        <begin position="23"/>
        <end position="193"/>
    </location>
</feature>